<keyword evidence="13" id="KW-0472">Membrane</keyword>
<evidence type="ECO:0000256" key="4">
    <source>
        <dbReference type="ARBA" id="ARBA00022723"/>
    </source>
</evidence>
<dbReference type="InterPro" id="IPR004843">
    <property type="entry name" value="Calcineurin-like_PHP"/>
</dbReference>
<dbReference type="GO" id="GO:0033192">
    <property type="term" value="F:calmodulin-dependent protein phosphatase activity"/>
    <property type="evidence" value="ECO:0007669"/>
    <property type="project" value="InterPro"/>
</dbReference>
<keyword evidence="5 12" id="KW-0378">Hydrolase</keyword>
<keyword evidence="7" id="KW-0112">Calmodulin-binding</keyword>
<protein>
    <recommendedName>
        <fullName evidence="12">Serine/threonine-protein phosphatase</fullName>
        <ecNumber evidence="12">3.1.3.16</ecNumber>
    </recommendedName>
</protein>
<evidence type="ECO:0000313" key="16">
    <source>
        <dbReference type="Proteomes" id="UP000002296"/>
    </source>
</evidence>
<comment type="cofactor">
    <cofactor evidence="2">
        <name>Fe(3+)</name>
        <dbReference type="ChEBI" id="CHEBI:29034"/>
    </cofactor>
</comment>
<comment type="caution">
    <text evidence="15">The sequence shown here is derived from an EMBL/GenBank/DDBJ whole genome shotgun (WGS) entry which is preliminary data.</text>
</comment>
<feature type="transmembrane region" description="Helical" evidence="13">
    <location>
        <begin position="47"/>
        <end position="68"/>
    </location>
</feature>
<dbReference type="GeneID" id="3539392"/>
<gene>
    <name evidence="15" type="ORF">Tc00.1047053508413.40</name>
</gene>
<evidence type="ECO:0000256" key="10">
    <source>
        <dbReference type="ARBA" id="ARBA00047761"/>
    </source>
</evidence>
<dbReference type="EC" id="3.1.3.16" evidence="12"/>
<comment type="similarity">
    <text evidence="3">Belongs to the PPP phosphatase family. PP-2B subfamily.</text>
</comment>
<proteinExistence type="inferred from homology"/>
<evidence type="ECO:0000256" key="13">
    <source>
        <dbReference type="SAM" id="Phobius"/>
    </source>
</evidence>
<dbReference type="STRING" id="353153.Q4D3B1"/>
<dbReference type="PROSITE" id="PS00125">
    <property type="entry name" value="SER_THR_PHOSPHATASE"/>
    <property type="match status" value="1"/>
</dbReference>
<sequence>MDAQGGRCKGIFLRPIIYNKRQKALFSMVWNGLRINVWTFSDATFKMWNFIFFLCLCYFTNYYYYYYYYSLFPSVIPRPALAGKVVRGMYSERGLPSVEPPPLFPLEKDRLFPCELAGNAGVNGSVDGDIRVPDTTVLQRHFKAGGVLQEADAIWLIETASALFAQEPNVLRLEDPVTVCGDIHGQYYDLLTLLELGGDPGETQYLFLGDYVDRGIFSCEVTLLLFAFKIRYPKSFWILRGNHECRHLSCCFTFRDECLRKYGEAVYDAFQLAFDRLPLAALVAAAFFCVHGGISPYIKTIREIDDIERVREPPMFGPMCDLLWSDPMEEEEEQMCPDALFLHNALRGCSFLYSSSAVEEFLTLNGLLSVIRAHEAQNEGFRFFRKVGSTGFPSVICIFSAPNYCDAYDNRASILKIERKTLRVIQFMAAPHPYLLPNFMNAFTWSLPFLYERLVGIIRFLTAGEEEEMS</sequence>
<dbReference type="KEGG" id="tcr:508413.40"/>
<dbReference type="GO" id="GO:0005516">
    <property type="term" value="F:calmodulin binding"/>
    <property type="evidence" value="ECO:0007669"/>
    <property type="project" value="UniProtKB-KW"/>
</dbReference>
<keyword evidence="4" id="KW-0479">Metal-binding</keyword>
<evidence type="ECO:0000256" key="2">
    <source>
        <dbReference type="ARBA" id="ARBA00001965"/>
    </source>
</evidence>
<dbReference type="GO" id="GO:0046872">
    <property type="term" value="F:metal ion binding"/>
    <property type="evidence" value="ECO:0007669"/>
    <property type="project" value="UniProtKB-KW"/>
</dbReference>
<keyword evidence="16" id="KW-1185">Reference proteome</keyword>
<dbReference type="Gene3D" id="3.60.21.10">
    <property type="match status" value="1"/>
</dbReference>
<keyword evidence="9" id="KW-0408">Iron</keyword>
<dbReference type="PANTHER" id="PTHR45673">
    <property type="entry name" value="SERINE/THREONINE-PROTEIN PHOSPHATASE 2B CATALYTIC SUBUNIT 1-RELATED"/>
    <property type="match status" value="1"/>
</dbReference>
<dbReference type="SMART" id="SM00156">
    <property type="entry name" value="PP2Ac"/>
    <property type="match status" value="1"/>
</dbReference>
<dbReference type="PaxDb" id="353153-Q4D3B1"/>
<accession>Q4D3B1</accession>
<comment type="catalytic activity">
    <reaction evidence="10">
        <text>O-phospho-L-seryl-[protein] + H2O = L-seryl-[protein] + phosphate</text>
        <dbReference type="Rhea" id="RHEA:20629"/>
        <dbReference type="Rhea" id="RHEA-COMP:9863"/>
        <dbReference type="Rhea" id="RHEA-COMP:11604"/>
        <dbReference type="ChEBI" id="CHEBI:15377"/>
        <dbReference type="ChEBI" id="CHEBI:29999"/>
        <dbReference type="ChEBI" id="CHEBI:43474"/>
        <dbReference type="ChEBI" id="CHEBI:83421"/>
        <dbReference type="EC" id="3.1.3.16"/>
    </reaction>
</comment>
<dbReference type="SUPFAM" id="SSF56300">
    <property type="entry name" value="Metallo-dependent phosphatases"/>
    <property type="match status" value="1"/>
</dbReference>
<feature type="domain" description="Serine/threonine specific protein phosphatases" evidence="14">
    <location>
        <begin position="239"/>
        <end position="244"/>
    </location>
</feature>
<keyword evidence="6" id="KW-0862">Zinc</keyword>
<dbReference type="InParanoid" id="Q4D3B1"/>
<dbReference type="GO" id="GO:0097720">
    <property type="term" value="P:calcineurin-mediated signaling"/>
    <property type="evidence" value="ECO:0007669"/>
    <property type="project" value="InterPro"/>
</dbReference>
<dbReference type="InterPro" id="IPR029052">
    <property type="entry name" value="Metallo-depent_PP-like"/>
</dbReference>
<evidence type="ECO:0000256" key="3">
    <source>
        <dbReference type="ARBA" id="ARBA00009905"/>
    </source>
</evidence>
<dbReference type="InterPro" id="IPR041751">
    <property type="entry name" value="MPP_PP2B"/>
</dbReference>
<evidence type="ECO:0000256" key="7">
    <source>
        <dbReference type="ARBA" id="ARBA00022860"/>
    </source>
</evidence>
<evidence type="ECO:0000256" key="9">
    <source>
        <dbReference type="ARBA" id="ARBA00023004"/>
    </source>
</evidence>
<dbReference type="SMR" id="Q4D3B1"/>
<dbReference type="PRINTS" id="PR00114">
    <property type="entry name" value="STPHPHTASE"/>
</dbReference>
<dbReference type="OMA" id="FEHNHVR"/>
<dbReference type="eggNOG" id="KOG0375">
    <property type="taxonomic scope" value="Eukaryota"/>
</dbReference>
<dbReference type="EMBL" id="AAHK01001101">
    <property type="protein sequence ID" value="EAN87010.1"/>
    <property type="molecule type" value="Genomic_DNA"/>
</dbReference>
<name>Q4D3B1_TRYCC</name>
<evidence type="ECO:0000256" key="12">
    <source>
        <dbReference type="RuleBase" id="RU004273"/>
    </source>
</evidence>
<evidence type="ECO:0000313" key="15">
    <source>
        <dbReference type="EMBL" id="EAN87010.1"/>
    </source>
</evidence>
<dbReference type="RefSeq" id="XP_808861.1">
    <property type="nucleotide sequence ID" value="XM_803768.1"/>
</dbReference>
<dbReference type="Pfam" id="PF00149">
    <property type="entry name" value="Metallophos"/>
    <property type="match status" value="1"/>
</dbReference>
<keyword evidence="13" id="KW-1133">Transmembrane helix</keyword>
<keyword evidence="8" id="KW-0904">Protein phosphatase</keyword>
<evidence type="ECO:0000256" key="8">
    <source>
        <dbReference type="ARBA" id="ARBA00022912"/>
    </source>
</evidence>
<dbReference type="InterPro" id="IPR006186">
    <property type="entry name" value="Ser/Thr-sp_prot-phosphatase"/>
</dbReference>
<dbReference type="FunCoup" id="Q4D3B1">
    <property type="interactions" value="180"/>
</dbReference>
<dbReference type="AlphaFoldDB" id="Q4D3B1"/>
<dbReference type="InterPro" id="IPR043360">
    <property type="entry name" value="PP2B"/>
</dbReference>
<reference evidence="15 16" key="1">
    <citation type="journal article" date="2005" name="Science">
        <title>The genome sequence of Trypanosoma cruzi, etiologic agent of Chagas disease.</title>
        <authorList>
            <person name="El-Sayed N.M."/>
            <person name="Myler P.J."/>
            <person name="Bartholomeu D.C."/>
            <person name="Nilsson D."/>
            <person name="Aggarwal G."/>
            <person name="Tran A.N."/>
            <person name="Ghedin E."/>
            <person name="Worthey E.A."/>
            <person name="Delcher A.L."/>
            <person name="Blandin G."/>
            <person name="Westenberger S.J."/>
            <person name="Caler E."/>
            <person name="Cerqueira G.C."/>
            <person name="Branche C."/>
            <person name="Haas B."/>
            <person name="Anupama A."/>
            <person name="Arner E."/>
            <person name="Aslund L."/>
            <person name="Attipoe P."/>
            <person name="Bontempi E."/>
            <person name="Bringaud F."/>
            <person name="Burton P."/>
            <person name="Cadag E."/>
            <person name="Campbell D.A."/>
            <person name="Carrington M."/>
            <person name="Crabtree J."/>
            <person name="Darban H."/>
            <person name="da Silveira J.F."/>
            <person name="de Jong P."/>
            <person name="Edwards K."/>
            <person name="Englund P.T."/>
            <person name="Fazelina G."/>
            <person name="Feldblyum T."/>
            <person name="Ferella M."/>
            <person name="Frasch A.C."/>
            <person name="Gull K."/>
            <person name="Horn D."/>
            <person name="Hou L."/>
            <person name="Huang Y."/>
            <person name="Kindlund E."/>
            <person name="Klingbeil M."/>
            <person name="Kluge S."/>
            <person name="Koo H."/>
            <person name="Lacerda D."/>
            <person name="Levin M.J."/>
            <person name="Lorenzi H."/>
            <person name="Louie T."/>
            <person name="Machado C.R."/>
            <person name="McCulloch R."/>
            <person name="McKenna A."/>
            <person name="Mizuno Y."/>
            <person name="Mottram J.C."/>
            <person name="Nelson S."/>
            <person name="Ochaya S."/>
            <person name="Osoegawa K."/>
            <person name="Pai G."/>
            <person name="Parsons M."/>
            <person name="Pentony M."/>
            <person name="Pettersson U."/>
            <person name="Pop M."/>
            <person name="Ramirez J.L."/>
            <person name="Rinta J."/>
            <person name="Robertson L."/>
            <person name="Salzberg S.L."/>
            <person name="Sanchez D.O."/>
            <person name="Seyler A."/>
            <person name="Sharma R."/>
            <person name="Shetty J."/>
            <person name="Simpson A.J."/>
            <person name="Sisk E."/>
            <person name="Tammi M.T."/>
            <person name="Tarleton R."/>
            <person name="Teixeira S."/>
            <person name="Van Aken S."/>
            <person name="Vogt C."/>
            <person name="Ward P.N."/>
            <person name="Wickstead B."/>
            <person name="Wortman J."/>
            <person name="White O."/>
            <person name="Fraser C.M."/>
            <person name="Stuart K.D."/>
            <person name="Andersson B."/>
        </authorList>
    </citation>
    <scope>NUCLEOTIDE SEQUENCE [LARGE SCALE GENOMIC DNA]</scope>
    <source>
        <strain evidence="15 16">CL Brener</strain>
    </source>
</reference>
<evidence type="ECO:0000256" key="1">
    <source>
        <dbReference type="ARBA" id="ARBA00001947"/>
    </source>
</evidence>
<dbReference type="Proteomes" id="UP000002296">
    <property type="component" value="Unassembled WGS sequence"/>
</dbReference>
<dbReference type="CDD" id="cd07416">
    <property type="entry name" value="MPP_PP2B"/>
    <property type="match status" value="1"/>
</dbReference>
<evidence type="ECO:0000256" key="6">
    <source>
        <dbReference type="ARBA" id="ARBA00022833"/>
    </source>
</evidence>
<organism evidence="15 16">
    <name type="scientific">Trypanosoma cruzi (strain CL Brener)</name>
    <dbReference type="NCBI Taxonomy" id="353153"/>
    <lineage>
        <taxon>Eukaryota</taxon>
        <taxon>Discoba</taxon>
        <taxon>Euglenozoa</taxon>
        <taxon>Kinetoplastea</taxon>
        <taxon>Metakinetoplastina</taxon>
        <taxon>Trypanosomatida</taxon>
        <taxon>Trypanosomatidae</taxon>
        <taxon>Trypanosoma</taxon>
        <taxon>Schizotrypanum</taxon>
    </lineage>
</organism>
<evidence type="ECO:0000259" key="14">
    <source>
        <dbReference type="PROSITE" id="PS00125"/>
    </source>
</evidence>
<keyword evidence="13" id="KW-0812">Transmembrane</keyword>
<comment type="cofactor">
    <cofactor evidence="1">
        <name>Zn(2+)</name>
        <dbReference type="ChEBI" id="CHEBI:29105"/>
    </cofactor>
</comment>
<evidence type="ECO:0000256" key="5">
    <source>
        <dbReference type="ARBA" id="ARBA00022801"/>
    </source>
</evidence>
<evidence type="ECO:0000256" key="11">
    <source>
        <dbReference type="ARBA" id="ARBA00048336"/>
    </source>
</evidence>
<comment type="catalytic activity">
    <reaction evidence="11 12">
        <text>O-phospho-L-threonyl-[protein] + H2O = L-threonyl-[protein] + phosphate</text>
        <dbReference type="Rhea" id="RHEA:47004"/>
        <dbReference type="Rhea" id="RHEA-COMP:11060"/>
        <dbReference type="Rhea" id="RHEA-COMP:11605"/>
        <dbReference type="ChEBI" id="CHEBI:15377"/>
        <dbReference type="ChEBI" id="CHEBI:30013"/>
        <dbReference type="ChEBI" id="CHEBI:43474"/>
        <dbReference type="ChEBI" id="CHEBI:61977"/>
        <dbReference type="EC" id="3.1.3.16"/>
    </reaction>
</comment>